<dbReference type="EC" id="2.7.6.1" evidence="5"/>
<dbReference type="Pfam" id="PF13793">
    <property type="entry name" value="Pribosyltran_N"/>
    <property type="match status" value="1"/>
</dbReference>
<evidence type="ECO:0000259" key="4">
    <source>
        <dbReference type="Pfam" id="PF13793"/>
    </source>
</evidence>
<comment type="similarity">
    <text evidence="2">Belongs to the ribose-phosphate pyrophosphokinase family.</text>
</comment>
<keyword evidence="6" id="KW-1185">Reference proteome</keyword>
<keyword evidence="1 2" id="KW-0545">Nucleotide biosynthesis</keyword>
<dbReference type="SMART" id="SM01400">
    <property type="entry name" value="Pribosyltran_N"/>
    <property type="match status" value="1"/>
</dbReference>
<dbReference type="CDD" id="cd06223">
    <property type="entry name" value="PRTases_typeI"/>
    <property type="match status" value="1"/>
</dbReference>
<proteinExistence type="inferred from homology"/>
<dbReference type="NCBIfam" id="NF005537">
    <property type="entry name" value="PRK07199.1"/>
    <property type="match status" value="1"/>
</dbReference>
<protein>
    <submittedName>
        <fullName evidence="5">Ribose-phosphate diphosphokinase</fullName>
        <ecNumber evidence="5">2.7.6.1</ecNumber>
    </submittedName>
</protein>
<dbReference type="NCBIfam" id="TIGR01251">
    <property type="entry name" value="ribP_PPkin"/>
    <property type="match status" value="1"/>
</dbReference>
<evidence type="ECO:0000259" key="3">
    <source>
        <dbReference type="Pfam" id="PF00156"/>
    </source>
</evidence>
<feature type="domain" description="Ribose-phosphate pyrophosphokinase N-terminal" evidence="4">
    <location>
        <begin position="12"/>
        <end position="116"/>
    </location>
</feature>
<evidence type="ECO:0000313" key="6">
    <source>
        <dbReference type="Proteomes" id="UP001595445"/>
    </source>
</evidence>
<accession>A0ABV7DPQ3</accession>
<dbReference type="Gene3D" id="3.40.50.2020">
    <property type="match status" value="2"/>
</dbReference>
<dbReference type="PANTHER" id="PTHR10210:SF41">
    <property type="entry name" value="RIBOSE-PHOSPHATE PYROPHOSPHOKINASE 1, CHLOROPLASTIC"/>
    <property type="match status" value="1"/>
</dbReference>
<feature type="domain" description="Phosphoribosyltransferase" evidence="3">
    <location>
        <begin position="137"/>
        <end position="271"/>
    </location>
</feature>
<dbReference type="PANTHER" id="PTHR10210">
    <property type="entry name" value="RIBOSE-PHOSPHATE DIPHOSPHOKINASE FAMILY MEMBER"/>
    <property type="match status" value="1"/>
</dbReference>
<evidence type="ECO:0000313" key="5">
    <source>
        <dbReference type="EMBL" id="MFC3084993.1"/>
    </source>
</evidence>
<sequence>MTPLPLILPLPGNERFAQDLAAFGGEVGAIETRRFPDGETYLRLLSPVAGRAVDLVATLAGPDPDFLRLAFAADAARTQGAARVRLVAPYLAYMRQDKAFRSGEAVTSDTFARLVSSLFDGLVTVDPHLHRRAALTELYSIPAAAVRAAPALADWIAAEVPRPLLIGPDSESAQWVEAIAERISAPWAVMEKTRRGDYDVSVELPDLAGHAICTPVLVDDIASSGRTLIAAAGLLAARGMARPVCAVVHALFAGDAYPRLQAVAARVVSCDSVPHPSNAIPLAPLVAAALAALPERSGT</sequence>
<evidence type="ECO:0000256" key="1">
    <source>
        <dbReference type="ARBA" id="ARBA00022727"/>
    </source>
</evidence>
<name>A0ABV7DPQ3_9RHOB</name>
<dbReference type="SUPFAM" id="SSF53271">
    <property type="entry name" value="PRTase-like"/>
    <property type="match status" value="2"/>
</dbReference>
<gene>
    <name evidence="5" type="ORF">ACFOD6_02915</name>
</gene>
<comment type="caution">
    <text evidence="5">The sequence shown here is derived from an EMBL/GenBank/DDBJ whole genome shotgun (WGS) entry which is preliminary data.</text>
</comment>
<keyword evidence="5" id="KW-0808">Transferase</keyword>
<dbReference type="RefSeq" id="WP_197646676.1">
    <property type="nucleotide sequence ID" value="NZ_JAEACP010000019.1"/>
</dbReference>
<dbReference type="InterPro" id="IPR029099">
    <property type="entry name" value="Pribosyltran_N"/>
</dbReference>
<dbReference type="InterPro" id="IPR029057">
    <property type="entry name" value="PRTase-like"/>
</dbReference>
<evidence type="ECO:0000256" key="2">
    <source>
        <dbReference type="RuleBase" id="RU004324"/>
    </source>
</evidence>
<dbReference type="GO" id="GO:0004749">
    <property type="term" value="F:ribose phosphate diphosphokinase activity"/>
    <property type="evidence" value="ECO:0007669"/>
    <property type="project" value="UniProtKB-EC"/>
</dbReference>
<reference evidence="6" key="1">
    <citation type="journal article" date="2019" name="Int. J. Syst. Evol. Microbiol.">
        <title>The Global Catalogue of Microorganisms (GCM) 10K type strain sequencing project: providing services to taxonomists for standard genome sequencing and annotation.</title>
        <authorList>
            <consortium name="The Broad Institute Genomics Platform"/>
            <consortium name="The Broad Institute Genome Sequencing Center for Infectious Disease"/>
            <person name="Wu L."/>
            <person name="Ma J."/>
        </authorList>
    </citation>
    <scope>NUCLEOTIDE SEQUENCE [LARGE SCALE GENOMIC DNA]</scope>
    <source>
        <strain evidence="6">KCTC 62102</strain>
    </source>
</reference>
<dbReference type="EMBL" id="JBHRSM010000004">
    <property type="protein sequence ID" value="MFC3084993.1"/>
    <property type="molecule type" value="Genomic_DNA"/>
</dbReference>
<dbReference type="Pfam" id="PF00156">
    <property type="entry name" value="Pribosyltran"/>
    <property type="match status" value="1"/>
</dbReference>
<dbReference type="InterPro" id="IPR005946">
    <property type="entry name" value="Rib-P_diPkinase"/>
</dbReference>
<organism evidence="5 6">
    <name type="scientific">Tabrizicola soli</name>
    <dbReference type="NCBI Taxonomy" id="2185115"/>
    <lineage>
        <taxon>Bacteria</taxon>
        <taxon>Pseudomonadati</taxon>
        <taxon>Pseudomonadota</taxon>
        <taxon>Alphaproteobacteria</taxon>
        <taxon>Rhodobacterales</taxon>
        <taxon>Paracoccaceae</taxon>
        <taxon>Tabrizicola</taxon>
    </lineage>
</organism>
<dbReference type="InterPro" id="IPR000836">
    <property type="entry name" value="PRTase_dom"/>
</dbReference>
<dbReference type="Proteomes" id="UP001595445">
    <property type="component" value="Unassembled WGS sequence"/>
</dbReference>